<evidence type="ECO:0000313" key="5">
    <source>
        <dbReference type="Proteomes" id="UP001148838"/>
    </source>
</evidence>
<feature type="domain" description="Sleeping Beauty transposase HTH" evidence="3">
    <location>
        <begin position="166"/>
        <end position="217"/>
    </location>
</feature>
<accession>A0ABQ8TD07</accession>
<name>A0ABQ8TD07_PERAM</name>
<dbReference type="InterPro" id="IPR036397">
    <property type="entry name" value="RNaseH_sf"/>
</dbReference>
<gene>
    <name evidence="4" type="ORF">ANN_06239</name>
</gene>
<dbReference type="EMBL" id="JAJSOF020000011">
    <property type="protein sequence ID" value="KAJ4444447.1"/>
    <property type="molecule type" value="Genomic_DNA"/>
</dbReference>
<evidence type="ECO:0000256" key="2">
    <source>
        <dbReference type="SAM" id="SignalP"/>
    </source>
</evidence>
<feature type="chain" id="PRO_5045317438" description="Sleeping Beauty transposase HTH domain-containing protein" evidence="2">
    <location>
        <begin position="20"/>
        <end position="404"/>
    </location>
</feature>
<dbReference type="InterPro" id="IPR057667">
    <property type="entry name" value="HTH_SB"/>
</dbReference>
<organism evidence="4 5">
    <name type="scientific">Periplaneta americana</name>
    <name type="common">American cockroach</name>
    <name type="synonym">Blatta americana</name>
    <dbReference type="NCBI Taxonomy" id="6978"/>
    <lineage>
        <taxon>Eukaryota</taxon>
        <taxon>Metazoa</taxon>
        <taxon>Ecdysozoa</taxon>
        <taxon>Arthropoda</taxon>
        <taxon>Hexapoda</taxon>
        <taxon>Insecta</taxon>
        <taxon>Pterygota</taxon>
        <taxon>Neoptera</taxon>
        <taxon>Polyneoptera</taxon>
        <taxon>Dictyoptera</taxon>
        <taxon>Blattodea</taxon>
        <taxon>Blattoidea</taxon>
        <taxon>Blattidae</taxon>
        <taxon>Blattinae</taxon>
        <taxon>Periplaneta</taxon>
    </lineage>
</organism>
<evidence type="ECO:0000256" key="1">
    <source>
        <dbReference type="ARBA" id="ARBA00004123"/>
    </source>
</evidence>
<dbReference type="Proteomes" id="UP001148838">
    <property type="component" value="Unassembled WGS sequence"/>
</dbReference>
<evidence type="ECO:0000313" key="4">
    <source>
        <dbReference type="EMBL" id="KAJ4444447.1"/>
    </source>
</evidence>
<keyword evidence="2" id="KW-0732">Signal</keyword>
<sequence>MTLMMMMMMMMMIFTYVDEDDDSNGCSVGDIRQKQRAVIEFLCYENETVGNIRKRFKKVYGDAAVDRSTVSRWPSRLSGERWHANIRDTPRSGRPVLHEVLIMCSALTTWLWLTNAPDLEPSYYHLFDKLKDRGLKMTTSSCTLLKSGSDMLVQTFTVEQSVLFKMGKSKELSAELKKTIVRLALKGYSLRKIGNIVNKSHSTIQYVVNKFKYRGFTANQKRKPKEKILNEREKWFKIRQIKSNPRLSVPKPRSLMTKTTRKTVSVTTVRRVLYKYGCHGRRIRKRPFEQEFWDSDETKINLFGSDGAHRVWKKKNEADKVDNNLPTVKHGGGVIMIWCYKSSKGATKGNTEGGRFGPVLWIEFGVAQWSERLVRRTKDPGSIPGAGANVSPQILIVNIIDIIL</sequence>
<reference evidence="4 5" key="1">
    <citation type="journal article" date="2022" name="Allergy">
        <title>Genome assembly and annotation of Periplaneta americana reveal a comprehensive cockroach allergen profile.</title>
        <authorList>
            <person name="Wang L."/>
            <person name="Xiong Q."/>
            <person name="Saelim N."/>
            <person name="Wang L."/>
            <person name="Nong W."/>
            <person name="Wan A.T."/>
            <person name="Shi M."/>
            <person name="Liu X."/>
            <person name="Cao Q."/>
            <person name="Hui J.H.L."/>
            <person name="Sookrung N."/>
            <person name="Leung T.F."/>
            <person name="Tungtrongchitr A."/>
            <person name="Tsui S.K.W."/>
        </authorList>
    </citation>
    <scope>NUCLEOTIDE SEQUENCE [LARGE SCALE GENOMIC DNA]</scope>
    <source>
        <strain evidence="4">PWHHKU_190912</strain>
    </source>
</reference>
<dbReference type="Gene3D" id="3.30.420.10">
    <property type="entry name" value="Ribonuclease H-like superfamily/Ribonuclease H"/>
    <property type="match status" value="1"/>
</dbReference>
<proteinExistence type="predicted"/>
<dbReference type="InterPro" id="IPR036388">
    <property type="entry name" value="WH-like_DNA-bd_sf"/>
</dbReference>
<feature type="signal peptide" evidence="2">
    <location>
        <begin position="1"/>
        <end position="19"/>
    </location>
</feature>
<evidence type="ECO:0000259" key="3">
    <source>
        <dbReference type="Pfam" id="PF25787"/>
    </source>
</evidence>
<comment type="subcellular location">
    <subcellularLocation>
        <location evidence="1">Nucleus</location>
    </subcellularLocation>
</comment>
<dbReference type="Pfam" id="PF25787">
    <property type="entry name" value="HTH_SB"/>
    <property type="match status" value="1"/>
</dbReference>
<dbReference type="InterPro" id="IPR009057">
    <property type="entry name" value="Homeodomain-like_sf"/>
</dbReference>
<keyword evidence="5" id="KW-1185">Reference proteome</keyword>
<comment type="caution">
    <text evidence="4">The sequence shown here is derived from an EMBL/GenBank/DDBJ whole genome shotgun (WGS) entry which is preliminary data.</text>
</comment>
<dbReference type="SUPFAM" id="SSF46689">
    <property type="entry name" value="Homeodomain-like"/>
    <property type="match status" value="1"/>
</dbReference>
<protein>
    <recommendedName>
        <fullName evidence="3">Sleeping Beauty transposase HTH domain-containing protein</fullName>
    </recommendedName>
</protein>
<dbReference type="Gene3D" id="1.10.10.10">
    <property type="entry name" value="Winged helix-like DNA-binding domain superfamily/Winged helix DNA-binding domain"/>
    <property type="match status" value="1"/>
</dbReference>